<dbReference type="EMBL" id="CP070969">
    <property type="protein sequence ID" value="QSF43269.1"/>
    <property type="molecule type" value="Genomic_DNA"/>
</dbReference>
<keyword evidence="2" id="KW-1185">Reference proteome</keyword>
<proteinExistence type="predicted"/>
<evidence type="ECO:0000313" key="2">
    <source>
        <dbReference type="Proteomes" id="UP000663452"/>
    </source>
</evidence>
<reference evidence="1 2" key="1">
    <citation type="submission" date="2021-02" db="EMBL/GenBank/DDBJ databases">
        <title>Paenibacillus tianjinensis sp. nov.</title>
        <authorList>
            <person name="Liu H."/>
        </authorList>
    </citation>
    <scope>NUCLEOTIDE SEQUENCE [LARGE SCALE GENOMIC DNA]</scope>
    <source>
        <strain evidence="1 2">TB2019</strain>
    </source>
</reference>
<dbReference type="Proteomes" id="UP000663452">
    <property type="component" value="Chromosome"/>
</dbReference>
<dbReference type="RefSeq" id="WP_206100907.1">
    <property type="nucleotide sequence ID" value="NZ_CP070969.1"/>
</dbReference>
<accession>A0ABX7L5S7</accession>
<sequence length="140" mass="16425">MSQEKRVSINKLEKIARTKFGYKQIYIDGEKLSYCENMRDSVIESLVNEYKEIRNTVFEIQPQFLFLKEALLIRHFTICGLEKLDLSKKNDIVKLINGTNDLYDITLESEGIKYLNKIMTLFSKSDIDKIYNKLKDVVTT</sequence>
<evidence type="ECO:0000313" key="1">
    <source>
        <dbReference type="EMBL" id="QSF43269.1"/>
    </source>
</evidence>
<gene>
    <name evidence="1" type="ORF">JRJ22_18555</name>
</gene>
<name>A0ABX7L5S7_9BACL</name>
<protein>
    <submittedName>
        <fullName evidence="1">Uncharacterized protein</fullName>
    </submittedName>
</protein>
<organism evidence="1 2">
    <name type="scientific">Paenibacillus tianjinensis</name>
    <dbReference type="NCBI Taxonomy" id="2810347"/>
    <lineage>
        <taxon>Bacteria</taxon>
        <taxon>Bacillati</taxon>
        <taxon>Bacillota</taxon>
        <taxon>Bacilli</taxon>
        <taxon>Bacillales</taxon>
        <taxon>Paenibacillaceae</taxon>
        <taxon>Paenibacillus</taxon>
    </lineage>
</organism>